<feature type="domain" description="TonB-dependent receptor plug" evidence="5">
    <location>
        <begin position="152"/>
        <end position="220"/>
    </location>
</feature>
<evidence type="ECO:0000313" key="7">
    <source>
        <dbReference type="EMBL" id="SFP83641.1"/>
    </source>
</evidence>
<keyword evidence="8" id="KW-1185">Reference proteome</keyword>
<dbReference type="Pfam" id="PF14905">
    <property type="entry name" value="OMP_b-brl_3"/>
    <property type="match status" value="1"/>
</dbReference>
<feature type="signal peptide" evidence="4">
    <location>
        <begin position="1"/>
        <end position="20"/>
    </location>
</feature>
<protein>
    <submittedName>
        <fullName evidence="7">Outer membrane receptor proteins, mostly Fe transport</fullName>
    </submittedName>
</protein>
<gene>
    <name evidence="7" type="ORF">SAMN04515674_10694</name>
</gene>
<feature type="domain" description="Outer membrane protein beta-barrel" evidence="6">
    <location>
        <begin position="379"/>
        <end position="775"/>
    </location>
</feature>
<dbReference type="EMBL" id="FOXH01000006">
    <property type="protein sequence ID" value="SFP83641.1"/>
    <property type="molecule type" value="Genomic_DNA"/>
</dbReference>
<evidence type="ECO:0000256" key="4">
    <source>
        <dbReference type="SAM" id="SignalP"/>
    </source>
</evidence>
<evidence type="ECO:0000256" key="3">
    <source>
        <dbReference type="ARBA" id="ARBA00023237"/>
    </source>
</evidence>
<dbReference type="Gene3D" id="2.40.170.20">
    <property type="entry name" value="TonB-dependent receptor, beta-barrel domain"/>
    <property type="match status" value="1"/>
</dbReference>
<keyword evidence="7" id="KW-0675">Receptor</keyword>
<dbReference type="InterPro" id="IPR041700">
    <property type="entry name" value="OMP_b-brl_3"/>
</dbReference>
<evidence type="ECO:0000259" key="6">
    <source>
        <dbReference type="Pfam" id="PF14905"/>
    </source>
</evidence>
<evidence type="ECO:0000313" key="8">
    <source>
        <dbReference type="Proteomes" id="UP000199306"/>
    </source>
</evidence>
<feature type="chain" id="PRO_5011773914" evidence="4">
    <location>
        <begin position="21"/>
        <end position="800"/>
    </location>
</feature>
<dbReference type="RefSeq" id="WP_092017234.1">
    <property type="nucleotide sequence ID" value="NZ_FOXH01000006.1"/>
</dbReference>
<dbReference type="STRING" id="1079859.SAMN04515674_10694"/>
<dbReference type="InterPro" id="IPR008969">
    <property type="entry name" value="CarboxyPept-like_regulatory"/>
</dbReference>
<evidence type="ECO:0000256" key="1">
    <source>
        <dbReference type="ARBA" id="ARBA00004442"/>
    </source>
</evidence>
<keyword evidence="2" id="KW-0472">Membrane</keyword>
<dbReference type="InterPro" id="IPR036942">
    <property type="entry name" value="Beta-barrel_TonB_sf"/>
</dbReference>
<dbReference type="OrthoDB" id="905812at2"/>
<accession>A0A1I5TL89</accession>
<dbReference type="GO" id="GO:0009279">
    <property type="term" value="C:cell outer membrane"/>
    <property type="evidence" value="ECO:0007669"/>
    <property type="project" value="UniProtKB-SubCell"/>
</dbReference>
<dbReference type="PANTHER" id="PTHR40980">
    <property type="entry name" value="PLUG DOMAIN-CONTAINING PROTEIN"/>
    <property type="match status" value="1"/>
</dbReference>
<dbReference type="InterPro" id="IPR037066">
    <property type="entry name" value="Plug_dom_sf"/>
</dbReference>
<comment type="subcellular location">
    <subcellularLocation>
        <location evidence="1">Cell outer membrane</location>
    </subcellularLocation>
</comment>
<dbReference type="SUPFAM" id="SSF56935">
    <property type="entry name" value="Porins"/>
    <property type="match status" value="1"/>
</dbReference>
<evidence type="ECO:0000259" key="5">
    <source>
        <dbReference type="Pfam" id="PF07715"/>
    </source>
</evidence>
<dbReference type="Gene3D" id="2.170.130.10">
    <property type="entry name" value="TonB-dependent receptor, plug domain"/>
    <property type="match status" value="1"/>
</dbReference>
<sequence length="800" mass="90500">MKRGIFFYIIFMLIHLSGLAQDTGNNAFSIEGKALDPEGKPVEFANVILHASADSSFVKGVVTDSSGRFIIYLGQTTKNKFFLSISFIGFKKYFSPEILLNETNPKINLGAISLISDEKVLQEVVVKGERPAVEKQLGKLIINVSNSFFNTSSNAFDVLNHSPGVIVDKDGGISIRGKNNPQLMIDGKPATNADVKSLSSADIEKIEIISNAGARYDAESKGVINVILKRDKTLGISGNANAEYEYKRFSQYGTGLSLTYKTPKIAYFGRGSYFSYKVQNDFILKRTTDLGVFDQVSSLIMDPHGYHFRVGADYFLSPRQTLGVLVRGFEHPYGTVNTGQAIVTETDRQYKINTLSNIDRTNQGLSYNLNYKGFLDEAKKGELVADLNYATFKNSGNQMLESRTFFQESSSGNLSSLQNVSRFSTTIKSFNIDYSKSITENTKFEVGTKNSWIKTENYLKIDTLANGLWINDELRSNEFIYNENIFAVYGMITQKIGKGKVEAGLRFEKTSTKGNSVTINKINERTYDRLLPSIQYEYNINEDNTLSFAYAMKLTRPSFEALNPFTLFIDKYTYIEGNPSLLPENVSSYELSFAHKDWSATLAYSRQTDIITQLPQRVGTGNTYKYTMLNLDKGEAYSLDFNLPLNLTSWWKIQGYFQLAYERYTSRYLTSTFDNERVSYYLKTSSVFKLPKGITFDLSFYYQSPSIAGFYRTKDVYELSGGFQKNVIKDRGSLSLTFSDILYSFRSYNIANYLDINLEQNQKRNTQGARLNFTYKFGKSVFKQKPKKISSSDEENRVGN</sequence>
<dbReference type="SUPFAM" id="SSF49464">
    <property type="entry name" value="Carboxypeptidase regulatory domain-like"/>
    <property type="match status" value="1"/>
</dbReference>
<dbReference type="AlphaFoldDB" id="A0A1I5TL89"/>
<dbReference type="PANTHER" id="PTHR40980:SF4">
    <property type="entry name" value="TONB-DEPENDENT RECEPTOR-LIKE BETA-BARREL DOMAIN-CONTAINING PROTEIN"/>
    <property type="match status" value="1"/>
</dbReference>
<dbReference type="Pfam" id="PF07715">
    <property type="entry name" value="Plug"/>
    <property type="match status" value="1"/>
</dbReference>
<reference evidence="7 8" key="1">
    <citation type="submission" date="2016-10" db="EMBL/GenBank/DDBJ databases">
        <authorList>
            <person name="de Groot N.N."/>
        </authorList>
    </citation>
    <scope>NUCLEOTIDE SEQUENCE [LARGE SCALE GENOMIC DNA]</scope>
    <source>
        <strain evidence="8">E92,LMG 26720,CCM 7988</strain>
    </source>
</reference>
<keyword evidence="4" id="KW-0732">Signal</keyword>
<dbReference type="InterPro" id="IPR012910">
    <property type="entry name" value="Plug_dom"/>
</dbReference>
<dbReference type="Proteomes" id="UP000199306">
    <property type="component" value="Unassembled WGS sequence"/>
</dbReference>
<proteinExistence type="predicted"/>
<keyword evidence="3" id="KW-0998">Cell outer membrane</keyword>
<organism evidence="7 8">
    <name type="scientific">Pseudarcicella hirudinis</name>
    <dbReference type="NCBI Taxonomy" id="1079859"/>
    <lineage>
        <taxon>Bacteria</taxon>
        <taxon>Pseudomonadati</taxon>
        <taxon>Bacteroidota</taxon>
        <taxon>Cytophagia</taxon>
        <taxon>Cytophagales</taxon>
        <taxon>Flectobacillaceae</taxon>
        <taxon>Pseudarcicella</taxon>
    </lineage>
</organism>
<name>A0A1I5TL89_9BACT</name>
<evidence type="ECO:0000256" key="2">
    <source>
        <dbReference type="ARBA" id="ARBA00023136"/>
    </source>
</evidence>